<evidence type="ECO:0000313" key="5">
    <source>
        <dbReference type="Proteomes" id="UP000734854"/>
    </source>
</evidence>
<dbReference type="GO" id="GO:0031347">
    <property type="term" value="P:regulation of defense response"/>
    <property type="evidence" value="ECO:0007669"/>
    <property type="project" value="UniProtKB-UniRule"/>
</dbReference>
<dbReference type="InterPro" id="IPR040390">
    <property type="entry name" value="TIFY/JAZ"/>
</dbReference>
<dbReference type="Pfam" id="PF00168">
    <property type="entry name" value="C2"/>
    <property type="match status" value="1"/>
</dbReference>
<dbReference type="GO" id="GO:2000022">
    <property type="term" value="P:regulation of jasmonic acid mediated signaling pathway"/>
    <property type="evidence" value="ECO:0007669"/>
    <property type="project" value="UniProtKB-UniRule"/>
</dbReference>
<dbReference type="GO" id="GO:0009611">
    <property type="term" value="P:response to wounding"/>
    <property type="evidence" value="ECO:0007669"/>
    <property type="project" value="UniProtKB-UniRule"/>
</dbReference>
<evidence type="ECO:0000313" key="4">
    <source>
        <dbReference type="EMBL" id="KAG6522995.1"/>
    </source>
</evidence>
<evidence type="ECO:0000259" key="3">
    <source>
        <dbReference type="PROSITE" id="PS51320"/>
    </source>
</evidence>
<evidence type="ECO:0000256" key="1">
    <source>
        <dbReference type="ARBA" id="ARBA00008614"/>
    </source>
</evidence>
<keyword evidence="5" id="KW-1185">Reference proteome</keyword>
<dbReference type="AlphaFoldDB" id="A0A8J5H7X8"/>
<dbReference type="CDD" id="cd00030">
    <property type="entry name" value="C2"/>
    <property type="match status" value="1"/>
</dbReference>
<dbReference type="InterPro" id="IPR000008">
    <property type="entry name" value="C2_dom"/>
</dbReference>
<keyword evidence="2" id="KW-0539">Nucleus</keyword>
<comment type="caution">
    <text evidence="4">The sequence shown here is derived from an EMBL/GenBank/DDBJ whole genome shotgun (WGS) entry which is preliminary data.</text>
</comment>
<dbReference type="SMART" id="SM00979">
    <property type="entry name" value="TIFY"/>
    <property type="match status" value="2"/>
</dbReference>
<dbReference type="InterPro" id="IPR035892">
    <property type="entry name" value="C2_domain_sf"/>
</dbReference>
<dbReference type="Proteomes" id="UP000734854">
    <property type="component" value="Unassembled WGS sequence"/>
</dbReference>
<reference evidence="4 5" key="1">
    <citation type="submission" date="2020-08" db="EMBL/GenBank/DDBJ databases">
        <title>Plant Genome Project.</title>
        <authorList>
            <person name="Zhang R.-G."/>
        </authorList>
    </citation>
    <scope>NUCLEOTIDE SEQUENCE [LARGE SCALE GENOMIC DNA]</scope>
    <source>
        <tissue evidence="4">Rhizome</tissue>
    </source>
</reference>
<dbReference type="SUPFAM" id="SSF49562">
    <property type="entry name" value="C2 domain (Calcium/lipid-binding domain, CaLB)"/>
    <property type="match status" value="1"/>
</dbReference>
<feature type="domain" description="Tify" evidence="3">
    <location>
        <begin position="156"/>
        <end position="191"/>
    </location>
</feature>
<dbReference type="GO" id="GO:0005634">
    <property type="term" value="C:nucleus"/>
    <property type="evidence" value="ECO:0007669"/>
    <property type="project" value="UniProtKB-SubCell"/>
</dbReference>
<dbReference type="PANTHER" id="PTHR33077">
    <property type="entry name" value="PROTEIN TIFY 4A-RELATED-RELATED"/>
    <property type="match status" value="1"/>
</dbReference>
<comment type="function">
    <text evidence="2">Repressor of jasmonate responses.</text>
</comment>
<dbReference type="PROSITE" id="PS51320">
    <property type="entry name" value="TIFY"/>
    <property type="match status" value="1"/>
</dbReference>
<comment type="domain">
    <text evidence="2">The jas domain is required for interaction with COI1.</text>
</comment>
<dbReference type="PANTHER" id="PTHR33077:SF60">
    <property type="entry name" value="TIFY DOMAIN-CONTAINING PROTEIN"/>
    <property type="match status" value="1"/>
</dbReference>
<proteinExistence type="inferred from homology"/>
<comment type="subcellular location">
    <subcellularLocation>
        <location evidence="2">Nucleus</location>
    </subcellularLocation>
</comment>
<dbReference type="InterPro" id="IPR010399">
    <property type="entry name" value="Tify_dom"/>
</dbReference>
<keyword evidence="2" id="KW-1184">Jasmonic acid signaling pathway</keyword>
<comment type="similarity">
    <text evidence="1 2">Belongs to the TIFY/JAZ family.</text>
</comment>
<evidence type="ECO:0000256" key="2">
    <source>
        <dbReference type="RuleBase" id="RU369065"/>
    </source>
</evidence>
<dbReference type="EMBL" id="JACMSC010000005">
    <property type="protein sequence ID" value="KAG6522995.1"/>
    <property type="molecule type" value="Genomic_DNA"/>
</dbReference>
<protein>
    <recommendedName>
        <fullName evidence="2">Protein TIFY</fullName>
    </recommendedName>
    <alternativeName>
        <fullName evidence="2">Jasmonate ZIM domain-containing protein</fullName>
    </alternativeName>
</protein>
<name>A0A8J5H7X8_ZINOF</name>
<organism evidence="4 5">
    <name type="scientific">Zingiber officinale</name>
    <name type="common">Ginger</name>
    <name type="synonym">Amomum zingiber</name>
    <dbReference type="NCBI Taxonomy" id="94328"/>
    <lineage>
        <taxon>Eukaryota</taxon>
        <taxon>Viridiplantae</taxon>
        <taxon>Streptophyta</taxon>
        <taxon>Embryophyta</taxon>
        <taxon>Tracheophyta</taxon>
        <taxon>Spermatophyta</taxon>
        <taxon>Magnoliopsida</taxon>
        <taxon>Liliopsida</taxon>
        <taxon>Zingiberales</taxon>
        <taxon>Zingiberaceae</taxon>
        <taxon>Zingiber</taxon>
    </lineage>
</organism>
<dbReference type="Pfam" id="PF06200">
    <property type="entry name" value="tify"/>
    <property type="match status" value="1"/>
</dbReference>
<sequence length="402" mass="45749">MKVYNAISPEKAEAIMLIASTTARSSSPAATEQLDRPEVEKLVVTTDLKKAKQEKFVVVDEEGEAGEVYRRCRFEEDEEGEVCRCWFEEDKVGEEVEVCHRRWFIAAALGDFQLVRYGICFPIGSDSGVKLLDSGYHNIECLGCLAVEKLIDDQLRFNNLLPLTIFYRGKMKVYNAISPEKAEAIMLIASTTARSSSPAATEQLDRPEVEKLVVTTDLKKAKQEKFVVVDEEGEAGEVYRRCRFEEDEEGEVCRCWFEEDKVGEEVEVCHRRWFIAAALGKISNALIEYKFSVTSLMLLVICLVFPLSSLLIDLYEAFPDVDFFFCIDPQETIKKQVAAIAMKKPVGILEVNVVQAMKLKKKDLLGKSDPYNEEFQLVIKDPETQVLELRVFDWEQLNRVCV</sequence>
<gene>
    <name evidence="4" type="ORF">ZIOFF_020152</name>
</gene>
<accession>A0A8J5H7X8</accession>